<keyword evidence="2" id="KW-1185">Reference proteome</keyword>
<feature type="region of interest" description="Disordered" evidence="1">
    <location>
        <begin position="1"/>
        <end position="58"/>
    </location>
</feature>
<feature type="compositionally biased region" description="Basic and acidic residues" evidence="1">
    <location>
        <begin position="40"/>
        <end position="58"/>
    </location>
</feature>
<feature type="compositionally biased region" description="Acidic residues" evidence="1">
    <location>
        <begin position="17"/>
        <end position="34"/>
    </location>
</feature>
<organism evidence="2 3">
    <name type="scientific">Setaria digitata</name>
    <dbReference type="NCBI Taxonomy" id="48799"/>
    <lineage>
        <taxon>Eukaryota</taxon>
        <taxon>Metazoa</taxon>
        <taxon>Ecdysozoa</taxon>
        <taxon>Nematoda</taxon>
        <taxon>Chromadorea</taxon>
        <taxon>Rhabditida</taxon>
        <taxon>Spirurina</taxon>
        <taxon>Spiruromorpha</taxon>
        <taxon>Filarioidea</taxon>
        <taxon>Setariidae</taxon>
        <taxon>Setaria</taxon>
    </lineage>
</organism>
<reference evidence="3" key="1">
    <citation type="submission" date="2022-11" db="UniProtKB">
        <authorList>
            <consortium name="WormBaseParasite"/>
        </authorList>
    </citation>
    <scope>IDENTIFICATION</scope>
</reference>
<name>A0A915Q3V4_9BILA</name>
<dbReference type="AlphaFoldDB" id="A0A915Q3V4"/>
<evidence type="ECO:0000313" key="2">
    <source>
        <dbReference type="Proteomes" id="UP000887581"/>
    </source>
</evidence>
<evidence type="ECO:0000313" key="3">
    <source>
        <dbReference type="WBParaSite" id="sdigi.contig530.g8845.t1"/>
    </source>
</evidence>
<protein>
    <submittedName>
        <fullName evidence="3">Uncharacterized protein</fullName>
    </submittedName>
</protein>
<proteinExistence type="predicted"/>
<sequence length="58" mass="6427">MRSNVTDTASVVVRDNIDDEDDSARDVDGGDNDDNGINGEARKQRENCGRKKGLKKFE</sequence>
<evidence type="ECO:0000256" key="1">
    <source>
        <dbReference type="SAM" id="MobiDB-lite"/>
    </source>
</evidence>
<dbReference type="WBParaSite" id="sdigi.contig530.g8845.t1">
    <property type="protein sequence ID" value="sdigi.contig530.g8845.t1"/>
    <property type="gene ID" value="sdigi.contig530.g8845"/>
</dbReference>
<dbReference type="Proteomes" id="UP000887581">
    <property type="component" value="Unplaced"/>
</dbReference>
<accession>A0A915Q3V4</accession>